<organism evidence="2">
    <name type="scientific">Arundo donax</name>
    <name type="common">Giant reed</name>
    <name type="synonym">Donax arundinaceus</name>
    <dbReference type="NCBI Taxonomy" id="35708"/>
    <lineage>
        <taxon>Eukaryota</taxon>
        <taxon>Viridiplantae</taxon>
        <taxon>Streptophyta</taxon>
        <taxon>Embryophyta</taxon>
        <taxon>Tracheophyta</taxon>
        <taxon>Spermatophyta</taxon>
        <taxon>Magnoliopsida</taxon>
        <taxon>Liliopsida</taxon>
        <taxon>Poales</taxon>
        <taxon>Poaceae</taxon>
        <taxon>PACMAD clade</taxon>
        <taxon>Arundinoideae</taxon>
        <taxon>Arundineae</taxon>
        <taxon>Arundo</taxon>
    </lineage>
</organism>
<dbReference type="EMBL" id="GBRH01231213">
    <property type="protein sequence ID" value="JAD66682.1"/>
    <property type="molecule type" value="Transcribed_RNA"/>
</dbReference>
<keyword evidence="1" id="KW-0812">Transmembrane</keyword>
<keyword evidence="1" id="KW-1133">Transmembrane helix</keyword>
<sequence>MKNKEADEEERTETRSVLVCGGYLSWFLVFKGAYWMVL</sequence>
<feature type="transmembrane region" description="Helical" evidence="1">
    <location>
        <begin position="16"/>
        <end position="37"/>
    </location>
</feature>
<evidence type="ECO:0000313" key="2">
    <source>
        <dbReference type="EMBL" id="JAD66682.1"/>
    </source>
</evidence>
<accession>A0A0A9C598</accession>
<keyword evidence="1" id="KW-0472">Membrane</keyword>
<protein>
    <submittedName>
        <fullName evidence="2">Uncharacterized protein</fullName>
    </submittedName>
</protein>
<evidence type="ECO:0000256" key="1">
    <source>
        <dbReference type="SAM" id="Phobius"/>
    </source>
</evidence>
<dbReference type="AlphaFoldDB" id="A0A0A9C598"/>
<reference evidence="2" key="1">
    <citation type="submission" date="2014-09" db="EMBL/GenBank/DDBJ databases">
        <authorList>
            <person name="Magalhaes I.L.F."/>
            <person name="Oliveira U."/>
            <person name="Santos F.R."/>
            <person name="Vidigal T.H.D.A."/>
            <person name="Brescovit A.D."/>
            <person name="Santos A.J."/>
        </authorList>
    </citation>
    <scope>NUCLEOTIDE SEQUENCE</scope>
    <source>
        <tissue evidence="2">Shoot tissue taken approximately 20 cm above the soil surface</tissue>
    </source>
</reference>
<proteinExistence type="predicted"/>
<reference evidence="2" key="2">
    <citation type="journal article" date="2015" name="Data Brief">
        <title>Shoot transcriptome of the giant reed, Arundo donax.</title>
        <authorList>
            <person name="Barrero R.A."/>
            <person name="Guerrero F.D."/>
            <person name="Moolhuijzen P."/>
            <person name="Goolsby J.A."/>
            <person name="Tidwell J."/>
            <person name="Bellgard S.E."/>
            <person name="Bellgard M.I."/>
        </authorList>
    </citation>
    <scope>NUCLEOTIDE SEQUENCE</scope>
    <source>
        <tissue evidence="2">Shoot tissue taken approximately 20 cm above the soil surface</tissue>
    </source>
</reference>
<name>A0A0A9C598_ARUDO</name>